<dbReference type="KEGG" id="bfo:118409601"/>
<evidence type="ECO:0000256" key="2">
    <source>
        <dbReference type="ARBA" id="ARBA00035300"/>
    </source>
</evidence>
<feature type="region of interest" description="Disordered" evidence="3">
    <location>
        <begin position="1"/>
        <end position="44"/>
    </location>
</feature>
<reference evidence="4" key="2">
    <citation type="journal article" date="2020" name="Nat. Ecol. Evol.">
        <title>Deeply conserved synteny resolves early events in vertebrate evolution.</title>
        <authorList>
            <person name="Simakov O."/>
            <person name="Marletaz F."/>
            <person name="Yue J.X."/>
            <person name="O'Connell B."/>
            <person name="Jenkins J."/>
            <person name="Brandt A."/>
            <person name="Calef R."/>
            <person name="Tung C.H."/>
            <person name="Huang T.K."/>
            <person name="Schmutz J."/>
            <person name="Satoh N."/>
            <person name="Yu J.K."/>
            <person name="Putnam N.H."/>
            <person name="Green R.E."/>
            <person name="Rokhsar D.S."/>
        </authorList>
    </citation>
    <scope>NUCLEOTIDE SEQUENCE [LARGE SCALE GENOMIC DNA]</scope>
    <source>
        <strain evidence="4">S238N-H82</strain>
    </source>
</reference>
<gene>
    <name evidence="5" type="primary">LOC118409601</name>
</gene>
<evidence type="ECO:0000313" key="4">
    <source>
        <dbReference type="Proteomes" id="UP000001554"/>
    </source>
</evidence>
<reference evidence="5" key="3">
    <citation type="submission" date="2025-08" db="UniProtKB">
        <authorList>
            <consortium name="RefSeq"/>
        </authorList>
    </citation>
    <scope>IDENTIFICATION</scope>
</reference>
<comment type="similarity">
    <text evidence="1">Belongs to the ADISSP family.</text>
</comment>
<reference evidence="5" key="1">
    <citation type="journal article" date="2016" name="Genome Biol. Evol.">
        <title>Conserved non-coding elements in the most distant genera of cephalochordates: the Goldilocks principle.</title>
        <authorList>
            <person name="Yue J.X."/>
            <person name="Kozmikova I."/>
            <person name="Ono H."/>
            <person name="Nossa C.W."/>
            <person name="Kozmik Z."/>
            <person name="Putnam N.H."/>
            <person name="Yu J.K."/>
            <person name="Holland L.Z."/>
        </authorList>
    </citation>
    <scope>NUCLEOTIDE SEQUENCE</scope>
</reference>
<evidence type="ECO:0000313" key="5">
    <source>
        <dbReference type="RefSeq" id="XP_035666631.1"/>
    </source>
</evidence>
<evidence type="ECO:0000256" key="3">
    <source>
        <dbReference type="SAM" id="MobiDB-lite"/>
    </source>
</evidence>
<evidence type="ECO:0000256" key="1">
    <source>
        <dbReference type="ARBA" id="ARBA00035018"/>
    </source>
</evidence>
<dbReference type="PANTHER" id="PTHR13287">
    <property type="entry name" value="ADIPOSE-SECRETED SIGNALING PROTEIN"/>
    <property type="match status" value="1"/>
</dbReference>
<dbReference type="GeneID" id="118409601"/>
<dbReference type="PANTHER" id="PTHR13287:SF2">
    <property type="entry name" value="ADIPOSE-SECRETED SIGNALING PROTEIN"/>
    <property type="match status" value="1"/>
</dbReference>
<sequence length="430" mass="47873">MEEDDATKRSSPLIEISHDSQGDNASKKARTNVENDGEITGDPSDCVHAMRSLQTKNSSILSPGHHHDPDVHVHFPDRNVHGPDIYVDLVDPDGFFVHVGFLQVHRRYQARFVLQHEFGRELCAPPLQNSEVITIQEVSLQTTEGEEKPNSHSVCLEIHPLTEGICKEDLILTTGDCGTKSVHLTLYAQVLARDKGPPLLKEGVKCVGTDEEIVKDPQEMPKTAVQFSEEGKTDEAAENYLKKPAREVQFGAEKLSPVDEESSTVVTHKHGHPPAGHVHFPADLHGPELRVTQTDQDHFSVNLGFLQIHRTYQAKFTLRHGFGPSLSAPPLQSVYFTIKEIHHNVDNNTDTEGNQQDSHTLVLEVCTEKDGVVKEELFLTTEEDVTKKIFVELHARIMGKGKGTPLLKEGVRCLKVNVEEDSEISDWAGF</sequence>
<keyword evidence="4" id="KW-1185">Reference proteome</keyword>
<dbReference type="OMA" id="PLTEGIC"/>
<dbReference type="InterPro" id="IPR026794">
    <property type="entry name" value="ADISSP"/>
</dbReference>
<dbReference type="Proteomes" id="UP000001554">
    <property type="component" value="Chromosome 2"/>
</dbReference>
<dbReference type="AlphaFoldDB" id="A0A9J7MFZ2"/>
<protein>
    <recommendedName>
        <fullName evidence="2">Adipose-secreted signaling protein</fullName>
    </recommendedName>
</protein>
<dbReference type="OrthoDB" id="6246153at2759"/>
<proteinExistence type="inferred from homology"/>
<organism evidence="4 5">
    <name type="scientific">Branchiostoma floridae</name>
    <name type="common">Florida lancelet</name>
    <name type="synonym">Amphioxus</name>
    <dbReference type="NCBI Taxonomy" id="7739"/>
    <lineage>
        <taxon>Eukaryota</taxon>
        <taxon>Metazoa</taxon>
        <taxon>Chordata</taxon>
        <taxon>Cephalochordata</taxon>
        <taxon>Leptocardii</taxon>
        <taxon>Amphioxiformes</taxon>
        <taxon>Branchiostomatidae</taxon>
        <taxon>Branchiostoma</taxon>
    </lineage>
</organism>
<name>A0A9J7MFZ2_BRAFL</name>
<dbReference type="RefSeq" id="XP_035666631.1">
    <property type="nucleotide sequence ID" value="XM_035810738.1"/>
</dbReference>
<dbReference type="Pfam" id="PF15006">
    <property type="entry name" value="DUF4517"/>
    <property type="match status" value="2"/>
</dbReference>
<accession>A0A9J7MFZ2</accession>